<dbReference type="PROSITE" id="PS00801">
    <property type="entry name" value="TRANSKETOLASE_1"/>
    <property type="match status" value="1"/>
</dbReference>
<dbReference type="InterPro" id="IPR005474">
    <property type="entry name" value="Transketolase_N"/>
</dbReference>
<comment type="cofactor">
    <cofactor evidence="18">
        <name>Mg(2+)</name>
        <dbReference type="ChEBI" id="CHEBI:18420"/>
    </cofactor>
    <text evidence="18">Binds 1 Mg(2+) ion per subunit. Can also utilize other divalent metal cations, such as Ca(2+), Mn(2+) and Co(2+).</text>
</comment>
<dbReference type="RefSeq" id="WP_229346417.1">
    <property type="nucleotide sequence ID" value="NZ_JAJFAT010000015.1"/>
</dbReference>
<evidence type="ECO:0000256" key="6">
    <source>
        <dbReference type="ARBA" id="ARBA00011738"/>
    </source>
</evidence>
<dbReference type="EC" id="2.2.1.1" evidence="7 14"/>
<dbReference type="FunFam" id="3.40.50.970:FF:000045">
    <property type="entry name" value="Transketolase"/>
    <property type="match status" value="1"/>
</dbReference>
<feature type="binding site" evidence="17">
    <location>
        <position position="259"/>
    </location>
    <ligand>
        <name>thiamine diphosphate</name>
        <dbReference type="ChEBI" id="CHEBI:58937"/>
    </ligand>
</feature>
<evidence type="ECO:0000256" key="9">
    <source>
        <dbReference type="ARBA" id="ARBA00022723"/>
    </source>
</evidence>
<feature type="binding site" evidence="18">
    <location>
        <position position="153"/>
    </location>
    <ligand>
        <name>Mg(2+)</name>
        <dbReference type="ChEBI" id="CHEBI:18420"/>
    </ligand>
</feature>
<dbReference type="InterPro" id="IPR033247">
    <property type="entry name" value="Transketolase_fam"/>
</dbReference>
<dbReference type="PANTHER" id="PTHR43522:SF2">
    <property type="entry name" value="TRANSKETOLASE 1-RELATED"/>
    <property type="match status" value="1"/>
</dbReference>
<feature type="binding site" evidence="17">
    <location>
        <begin position="112"/>
        <end position="114"/>
    </location>
    <ligand>
        <name>thiamine diphosphate</name>
        <dbReference type="ChEBI" id="CHEBI:58937"/>
    </ligand>
</feature>
<dbReference type="InterPro" id="IPR055152">
    <property type="entry name" value="Transketolase-like_C_2"/>
</dbReference>
<dbReference type="InterPro" id="IPR005475">
    <property type="entry name" value="Transketolase-like_Pyr-bd"/>
</dbReference>
<keyword evidence="10" id="KW-0106">Calcium</keyword>
<evidence type="ECO:0000256" key="10">
    <source>
        <dbReference type="ARBA" id="ARBA00022837"/>
    </source>
</evidence>
<accession>A0AAW4X1M9</accession>
<comment type="catalytic activity">
    <reaction evidence="13">
        <text>D-sedoheptulose 7-phosphate + D-glyceraldehyde 3-phosphate = aldehydo-D-ribose 5-phosphate + D-xylulose 5-phosphate</text>
        <dbReference type="Rhea" id="RHEA:10508"/>
        <dbReference type="ChEBI" id="CHEBI:57483"/>
        <dbReference type="ChEBI" id="CHEBI:57737"/>
        <dbReference type="ChEBI" id="CHEBI:58273"/>
        <dbReference type="ChEBI" id="CHEBI:59776"/>
        <dbReference type="EC" id="2.2.1.1"/>
    </reaction>
</comment>
<sequence length="656" mass="71590">MLNKIAKTVRGLAADAVEDASSGHPGLPIGCAEIGAVLYGEVMNYDPQKTDWANRDRFVLSAGHGSMLQYAYHHLAGFDLSLADLKNFRQLGSNTPGHPEYGWTDGVETTTGPLGQGFANAVGMALAEEIKAAKFNSAEHKIVDHYTYSLAGDGCMMEGVSSEAASLAGHLGLAKLIVIYDDNDISIAGSTDLTFTEDVAARFKAYNWQVIEDVDGHDGQAIKAAIEKAKAETDKPSLIMAKTKIACGAPTKEGTAASHGAPLGEAEVKGLKENIGLPVDEKYYIPSEVEKYFAEHQEKLKAERVKWEAEFADWAAANPELKKAWDQAENQMLPADLKTSLENLEIKAPASTRDASGAVLKEMADQIDYLLGGSADLAPSNRSYLDKYAEIQKDNYNGRNIRFGVREHAMGAIVNGISLYGGFRPYCATFLVFSDYMKPAIRMAALMKQPVIYIFTHDSIYIGEDGPTHQPVEHLEALRIIPGLKVIRPADEEETKAAWLEALENKSGPTALILTRQGLAHLEKEKDFWTGTKKGGYTVLSTQAEKYDYTFLASGSEVSLAVETANKLITEEKKEVRVISVPDRKTLTTQKDYAKTLTANSEKTVVIEAGIGSGWYQLLEGDYELITVEDYGESGPGHQIAEEKGFRVDKIIEKIS</sequence>
<evidence type="ECO:0000313" key="22">
    <source>
        <dbReference type="Proteomes" id="UP001199296"/>
    </source>
</evidence>
<feature type="binding site" evidence="18">
    <location>
        <position position="185"/>
    </location>
    <ligand>
        <name>Mg(2+)</name>
        <dbReference type="ChEBI" id="CHEBI:18420"/>
    </ligand>
</feature>
<dbReference type="Pfam" id="PF00456">
    <property type="entry name" value="Transketolase_N"/>
    <property type="match status" value="1"/>
</dbReference>
<organism evidence="21 22">
    <name type="scientific">Halanaerobium polyolivorans</name>
    <dbReference type="NCBI Taxonomy" id="2886943"/>
    <lineage>
        <taxon>Bacteria</taxon>
        <taxon>Bacillati</taxon>
        <taxon>Bacillota</taxon>
        <taxon>Clostridia</taxon>
        <taxon>Halanaerobiales</taxon>
        <taxon>Halanaerobiaceae</taxon>
        <taxon>Halanaerobium</taxon>
    </lineage>
</organism>
<evidence type="ECO:0000256" key="5">
    <source>
        <dbReference type="ARBA" id="ARBA00007131"/>
    </source>
</evidence>
<comment type="subunit">
    <text evidence="6">Homodimer.</text>
</comment>
<dbReference type="InterPro" id="IPR009014">
    <property type="entry name" value="Transketo_C/PFOR_II"/>
</dbReference>
<dbReference type="Pfam" id="PF02779">
    <property type="entry name" value="Transket_pyr"/>
    <property type="match status" value="1"/>
</dbReference>
<feature type="binding site" evidence="16">
    <location>
        <position position="469"/>
    </location>
    <ligand>
        <name>substrate</name>
    </ligand>
</feature>
<evidence type="ECO:0000256" key="7">
    <source>
        <dbReference type="ARBA" id="ARBA00013152"/>
    </source>
</evidence>
<evidence type="ECO:0000256" key="12">
    <source>
        <dbReference type="ARBA" id="ARBA00023052"/>
    </source>
</evidence>
<evidence type="ECO:0000313" key="21">
    <source>
        <dbReference type="EMBL" id="MCC3145716.1"/>
    </source>
</evidence>
<evidence type="ECO:0000256" key="14">
    <source>
        <dbReference type="NCBIfam" id="TIGR00232"/>
    </source>
</evidence>
<comment type="cofactor">
    <cofactor evidence="2">
        <name>Mn(2+)</name>
        <dbReference type="ChEBI" id="CHEBI:29035"/>
    </cofactor>
</comment>
<dbReference type="GO" id="GO:0005829">
    <property type="term" value="C:cytosol"/>
    <property type="evidence" value="ECO:0007669"/>
    <property type="project" value="TreeGrafter"/>
</dbReference>
<feature type="domain" description="Transketolase-like pyrimidine-binding" evidence="20">
    <location>
        <begin position="350"/>
        <end position="521"/>
    </location>
</feature>
<dbReference type="InterPro" id="IPR049557">
    <property type="entry name" value="Transketolase_CS"/>
</dbReference>
<evidence type="ECO:0000256" key="15">
    <source>
        <dbReference type="PIRSR" id="PIRSR605478-1"/>
    </source>
</evidence>
<feature type="binding site" evidence="17">
    <location>
        <position position="64"/>
    </location>
    <ligand>
        <name>thiamine diphosphate</name>
        <dbReference type="ChEBI" id="CHEBI:58937"/>
    </ligand>
</feature>
<dbReference type="Proteomes" id="UP001199296">
    <property type="component" value="Unassembled WGS sequence"/>
</dbReference>
<gene>
    <name evidence="21" type="primary">tkt</name>
    <name evidence="21" type="ORF">LJ207_10310</name>
</gene>
<dbReference type="GO" id="GO:0004802">
    <property type="term" value="F:transketolase activity"/>
    <property type="evidence" value="ECO:0007669"/>
    <property type="project" value="UniProtKB-UniRule"/>
</dbReference>
<dbReference type="Gene3D" id="3.40.50.920">
    <property type="match status" value="1"/>
</dbReference>
<comment type="caution">
    <text evidence="21">The sequence shown here is derived from an EMBL/GenBank/DDBJ whole genome shotgun (WGS) entry which is preliminary data.</text>
</comment>
<feature type="binding site" evidence="17">
    <location>
        <position position="154"/>
    </location>
    <ligand>
        <name>thiamine diphosphate</name>
        <dbReference type="ChEBI" id="CHEBI:58937"/>
    </ligand>
</feature>
<dbReference type="Pfam" id="PF22613">
    <property type="entry name" value="Transketolase_C_1"/>
    <property type="match status" value="1"/>
</dbReference>
<keyword evidence="22" id="KW-1185">Reference proteome</keyword>
<evidence type="ECO:0000256" key="19">
    <source>
        <dbReference type="PIRSR" id="PIRSR605478-5"/>
    </source>
</evidence>
<keyword evidence="11 18" id="KW-0460">Magnesium</keyword>
<feature type="binding site" evidence="16">
    <location>
        <position position="465"/>
    </location>
    <ligand>
        <name>substrate</name>
    </ligand>
</feature>
<protein>
    <recommendedName>
        <fullName evidence="7 14">Transketolase</fullName>
        <ecNumber evidence="7 14">2.2.1.1</ecNumber>
    </recommendedName>
</protein>
<evidence type="ECO:0000256" key="18">
    <source>
        <dbReference type="PIRSR" id="PIRSR605478-4"/>
    </source>
</evidence>
<comment type="function">
    <text evidence="4">Catalyzes the transfer of a two-carbon ketol group from a ketose donor to an aldose acceptor, via a covalent intermediate with the cofactor thiamine pyrophosphate.</text>
</comment>
<comment type="cofactor">
    <cofactor evidence="1">
        <name>Ca(2+)</name>
        <dbReference type="ChEBI" id="CHEBI:29108"/>
    </cofactor>
</comment>
<keyword evidence="12 17" id="KW-0786">Thiamine pyrophosphate</keyword>
<dbReference type="SUPFAM" id="SSF52922">
    <property type="entry name" value="TK C-terminal domain-like"/>
    <property type="match status" value="1"/>
</dbReference>
<dbReference type="SUPFAM" id="SSF52518">
    <property type="entry name" value="Thiamin diphosphate-binding fold (THDP-binding)"/>
    <property type="match status" value="2"/>
</dbReference>
<comment type="cofactor">
    <cofactor evidence="3">
        <name>Co(2+)</name>
        <dbReference type="ChEBI" id="CHEBI:48828"/>
    </cofactor>
</comment>
<evidence type="ECO:0000256" key="2">
    <source>
        <dbReference type="ARBA" id="ARBA00001936"/>
    </source>
</evidence>
<dbReference type="CDD" id="cd02012">
    <property type="entry name" value="TPP_TK"/>
    <property type="match status" value="1"/>
</dbReference>
<evidence type="ECO:0000256" key="11">
    <source>
        <dbReference type="ARBA" id="ARBA00022842"/>
    </source>
</evidence>
<dbReference type="InterPro" id="IPR029061">
    <property type="entry name" value="THDP-binding"/>
</dbReference>
<dbReference type="PANTHER" id="PTHR43522">
    <property type="entry name" value="TRANSKETOLASE"/>
    <property type="match status" value="1"/>
</dbReference>
<feature type="binding site" evidence="16">
    <location>
        <position position="457"/>
    </location>
    <ligand>
        <name>substrate</name>
    </ligand>
</feature>
<proteinExistence type="inferred from homology"/>
<evidence type="ECO:0000256" key="4">
    <source>
        <dbReference type="ARBA" id="ARBA00002931"/>
    </source>
</evidence>
<feature type="binding site" evidence="18">
    <location>
        <position position="183"/>
    </location>
    <ligand>
        <name>Mg(2+)</name>
        <dbReference type="ChEBI" id="CHEBI:18420"/>
    </ligand>
</feature>
<dbReference type="EMBL" id="JAJFAT010000015">
    <property type="protein sequence ID" value="MCC3145716.1"/>
    <property type="molecule type" value="Genomic_DNA"/>
</dbReference>
<evidence type="ECO:0000256" key="8">
    <source>
        <dbReference type="ARBA" id="ARBA00022679"/>
    </source>
</evidence>
<dbReference type="CDD" id="cd07033">
    <property type="entry name" value="TPP_PYR_DXS_TK_like"/>
    <property type="match status" value="1"/>
</dbReference>
<evidence type="ECO:0000256" key="17">
    <source>
        <dbReference type="PIRSR" id="PIRSR605478-3"/>
    </source>
</evidence>
<keyword evidence="8 21" id="KW-0808">Transferase</keyword>
<feature type="binding site" evidence="17">
    <location>
        <position position="433"/>
    </location>
    <ligand>
        <name>thiamine diphosphate</name>
        <dbReference type="ChEBI" id="CHEBI:58937"/>
    </ligand>
</feature>
<feature type="binding site" evidence="16">
    <location>
        <position position="259"/>
    </location>
    <ligand>
        <name>substrate</name>
    </ligand>
</feature>
<dbReference type="NCBIfam" id="TIGR00232">
    <property type="entry name" value="tktlase_bact"/>
    <property type="match status" value="1"/>
</dbReference>
<dbReference type="SMART" id="SM00861">
    <property type="entry name" value="Transket_pyr"/>
    <property type="match status" value="1"/>
</dbReference>
<evidence type="ECO:0000256" key="3">
    <source>
        <dbReference type="ARBA" id="ARBA00001941"/>
    </source>
</evidence>
<evidence type="ECO:0000256" key="13">
    <source>
        <dbReference type="ARBA" id="ARBA00049473"/>
    </source>
</evidence>
<evidence type="ECO:0000256" key="1">
    <source>
        <dbReference type="ARBA" id="ARBA00001913"/>
    </source>
</evidence>
<feature type="site" description="Important for catalytic activity" evidence="19">
    <location>
        <position position="24"/>
    </location>
</feature>
<comment type="cofactor">
    <cofactor evidence="17">
        <name>thiamine diphosphate</name>
        <dbReference type="ChEBI" id="CHEBI:58937"/>
    </cofactor>
    <text evidence="17">Binds 1 thiamine pyrophosphate per subunit. During the reaction, the substrate forms a covalent intermediate with the cofactor.</text>
</comment>
<evidence type="ECO:0000256" key="16">
    <source>
        <dbReference type="PIRSR" id="PIRSR605478-2"/>
    </source>
</evidence>
<feature type="binding site" evidence="16">
    <location>
        <position position="353"/>
    </location>
    <ligand>
        <name>substrate</name>
    </ligand>
</feature>
<feature type="binding site" evidence="16">
    <location>
        <position position="24"/>
    </location>
    <ligand>
        <name>substrate</name>
    </ligand>
</feature>
<feature type="site" description="Important for catalytic activity" evidence="19">
    <location>
        <position position="259"/>
    </location>
</feature>
<dbReference type="Gene3D" id="3.40.50.970">
    <property type="match status" value="2"/>
</dbReference>
<dbReference type="GO" id="GO:0006098">
    <property type="term" value="P:pentose-phosphate shunt"/>
    <property type="evidence" value="ECO:0007669"/>
    <property type="project" value="TreeGrafter"/>
</dbReference>
<dbReference type="AlphaFoldDB" id="A0AAW4X1M9"/>
<feature type="binding site" evidence="17">
    <location>
        <position position="183"/>
    </location>
    <ligand>
        <name>thiamine diphosphate</name>
        <dbReference type="ChEBI" id="CHEBI:58937"/>
    </ligand>
</feature>
<reference evidence="21 22" key="1">
    <citation type="submission" date="2021-10" db="EMBL/GenBank/DDBJ databases">
        <authorList>
            <person name="Grouzdev D.S."/>
            <person name="Pantiukh K.S."/>
            <person name="Krutkina M.S."/>
        </authorList>
    </citation>
    <scope>NUCLEOTIDE SEQUENCE [LARGE SCALE GENOMIC DNA]</scope>
    <source>
        <strain evidence="21 22">Z-7514</strain>
    </source>
</reference>
<keyword evidence="9 18" id="KW-0479">Metal-binding</keyword>
<feature type="active site" description="Proton donor" evidence="15">
    <location>
        <position position="407"/>
    </location>
</feature>
<evidence type="ECO:0000259" key="20">
    <source>
        <dbReference type="SMART" id="SM00861"/>
    </source>
</evidence>
<name>A0AAW4X1M9_9FIRM</name>
<feature type="binding site" evidence="16">
    <location>
        <position position="380"/>
    </location>
    <ligand>
        <name>substrate</name>
    </ligand>
</feature>
<dbReference type="InterPro" id="IPR005478">
    <property type="entry name" value="Transketolase_bac-like"/>
</dbReference>
<feature type="binding site" evidence="16">
    <location>
        <position position="516"/>
    </location>
    <ligand>
        <name>substrate</name>
    </ligand>
</feature>
<dbReference type="GO" id="GO:0046872">
    <property type="term" value="F:metal ion binding"/>
    <property type="evidence" value="ECO:0007669"/>
    <property type="project" value="UniProtKB-KW"/>
</dbReference>
<comment type="similarity">
    <text evidence="5">Belongs to the transketolase family.</text>
</comment>
<dbReference type="FunFam" id="3.40.50.970:FF:000004">
    <property type="entry name" value="Transketolase"/>
    <property type="match status" value="1"/>
</dbReference>